<gene>
    <name evidence="1" type="ORF">CLOTH_17160</name>
</gene>
<sequence length="99" mass="11924">MHGKSPAYIAKAPNYKNKTVLSNKAYYNWYYRYGKYISYDMKESILVFNKTTPEHIVDDEHCNIIYEIYFKNISDKKIKLHYRLYIPEELTKNIIRSGD</sequence>
<dbReference type="RefSeq" id="WP_079413104.1">
    <property type="nucleotide sequence ID" value="NZ_MZGW01000008.1"/>
</dbReference>
<name>A0A1V4I4Z9_9FIRM</name>
<dbReference type="Proteomes" id="UP000190140">
    <property type="component" value="Unassembled WGS sequence"/>
</dbReference>
<comment type="caution">
    <text evidence="1">The sequence shown here is derived from an EMBL/GenBank/DDBJ whole genome shotgun (WGS) entry which is preliminary data.</text>
</comment>
<evidence type="ECO:0000313" key="2">
    <source>
        <dbReference type="Proteomes" id="UP000190140"/>
    </source>
</evidence>
<keyword evidence="2" id="KW-1185">Reference proteome</keyword>
<dbReference type="OrthoDB" id="2112138at2"/>
<accession>A0A1V4I4Z9</accession>
<evidence type="ECO:0000313" key="1">
    <source>
        <dbReference type="EMBL" id="OPJ55051.1"/>
    </source>
</evidence>
<protein>
    <submittedName>
        <fullName evidence="1">Uncharacterized protein</fullName>
    </submittedName>
</protein>
<organism evidence="1 2">
    <name type="scientific">Alkalithermobacter paradoxus</name>
    <dbReference type="NCBI Taxonomy" id="29349"/>
    <lineage>
        <taxon>Bacteria</taxon>
        <taxon>Bacillati</taxon>
        <taxon>Bacillota</taxon>
        <taxon>Clostridia</taxon>
        <taxon>Peptostreptococcales</taxon>
        <taxon>Tepidibacteraceae</taxon>
        <taxon>Alkalithermobacter</taxon>
    </lineage>
</organism>
<proteinExistence type="predicted"/>
<reference evidence="1 2" key="1">
    <citation type="submission" date="2017-03" db="EMBL/GenBank/DDBJ databases">
        <title>Genome sequence of Clostridium thermoalcaliphilum DSM 7309.</title>
        <authorList>
            <person name="Poehlein A."/>
            <person name="Daniel R."/>
        </authorList>
    </citation>
    <scope>NUCLEOTIDE SEQUENCE [LARGE SCALE GENOMIC DNA]</scope>
    <source>
        <strain evidence="1 2">DSM 7309</strain>
    </source>
</reference>
<dbReference type="EMBL" id="MZGW01000008">
    <property type="protein sequence ID" value="OPJ55051.1"/>
    <property type="molecule type" value="Genomic_DNA"/>
</dbReference>
<dbReference type="AlphaFoldDB" id="A0A1V4I4Z9"/>